<feature type="signal peptide" evidence="2">
    <location>
        <begin position="1"/>
        <end position="19"/>
    </location>
</feature>
<dbReference type="EMBL" id="JAQQPM010000004">
    <property type="protein sequence ID" value="KAK2071199.1"/>
    <property type="molecule type" value="Genomic_DNA"/>
</dbReference>
<reference evidence="3" key="1">
    <citation type="journal article" date="2023" name="Mol. Plant Microbe Interact.">
        <title>Elucidating the Obligate Nature and Biological Capacity of an Invasive Fungal Corn Pathogen.</title>
        <authorList>
            <person name="MacCready J.S."/>
            <person name="Roggenkamp E.M."/>
            <person name="Gdanetz K."/>
            <person name="Chilvers M.I."/>
        </authorList>
    </citation>
    <scope>NUCLEOTIDE SEQUENCE</scope>
    <source>
        <strain evidence="3">PM02</strain>
    </source>
</reference>
<dbReference type="Proteomes" id="UP001217918">
    <property type="component" value="Unassembled WGS sequence"/>
</dbReference>
<gene>
    <name evidence="3" type="ORF">P8C59_005641</name>
</gene>
<feature type="compositionally biased region" description="Basic residues" evidence="1">
    <location>
        <begin position="346"/>
        <end position="357"/>
    </location>
</feature>
<evidence type="ECO:0008006" key="5">
    <source>
        <dbReference type="Google" id="ProtNLM"/>
    </source>
</evidence>
<comment type="caution">
    <text evidence="3">The sequence shown here is derived from an EMBL/GenBank/DDBJ whole genome shotgun (WGS) entry which is preliminary data.</text>
</comment>
<keyword evidence="4" id="KW-1185">Reference proteome</keyword>
<evidence type="ECO:0000313" key="3">
    <source>
        <dbReference type="EMBL" id="KAK2071199.1"/>
    </source>
</evidence>
<proteinExistence type="predicted"/>
<feature type="region of interest" description="Disordered" evidence="1">
    <location>
        <begin position="198"/>
        <end position="373"/>
    </location>
</feature>
<feature type="compositionally biased region" description="Basic and acidic residues" evidence="1">
    <location>
        <begin position="248"/>
        <end position="264"/>
    </location>
</feature>
<accession>A0AAD9I5T9</accession>
<evidence type="ECO:0000256" key="2">
    <source>
        <dbReference type="SAM" id="SignalP"/>
    </source>
</evidence>
<evidence type="ECO:0000313" key="4">
    <source>
        <dbReference type="Proteomes" id="UP001217918"/>
    </source>
</evidence>
<sequence length="460" mass="49932">MPATARFAIVGLLVAVISALPGALLHQPLLGVLTQRRQTVVGTTAAATFGPGPVMESCDAGQVGDTTAKKCADAAEPAPTPCSAGSHLDAATGQCVRNRRRRLKHNKAVCAADMYYDHGLQKCTSFMGSFEDGNKGTVLFACATGLTWLYEEQRCVSASRVGVAKACDGDDAGREKRIMHVHVRPKLGSPAREAQLGLDVDADGNFPTPSRPEEREAETAVTKPRNMALPKKPPPRDDDDDAVDYDEEGGRRRGRDDRYRHDDGSSYDDSDSAYSYDEDDKPRRSRSKSLPRRALRRMGSAFRGLRGRGAARPDAAHERAAHPRRSPSPGPAYDYGDWDDYAPRPPRARGPGHRARRASTVSRRARSEDDDSERWKQRLLAAADAAAVEAFRLRKEPGSWMGAKGRRLATVALTAAAADGFLAQDGAARGGRTQRIESALAGLLVNRLVNGPRRTLRRES</sequence>
<dbReference type="AlphaFoldDB" id="A0AAD9I5T9"/>
<protein>
    <recommendedName>
        <fullName evidence="5">Chitin-binding type-2 domain-containing protein</fullName>
    </recommendedName>
</protein>
<evidence type="ECO:0000256" key="1">
    <source>
        <dbReference type="SAM" id="MobiDB-lite"/>
    </source>
</evidence>
<feature type="compositionally biased region" description="Basic residues" evidence="1">
    <location>
        <begin position="283"/>
        <end position="296"/>
    </location>
</feature>
<feature type="compositionally biased region" description="Low complexity" evidence="1">
    <location>
        <begin position="297"/>
        <end position="313"/>
    </location>
</feature>
<keyword evidence="2" id="KW-0732">Signal</keyword>
<name>A0AAD9I5T9_9PEZI</name>
<feature type="chain" id="PRO_5042255565" description="Chitin-binding type-2 domain-containing protein" evidence="2">
    <location>
        <begin position="20"/>
        <end position="460"/>
    </location>
</feature>
<feature type="compositionally biased region" description="Acidic residues" evidence="1">
    <location>
        <begin position="265"/>
        <end position="279"/>
    </location>
</feature>
<feature type="compositionally biased region" description="Acidic residues" evidence="1">
    <location>
        <begin position="237"/>
        <end position="247"/>
    </location>
</feature>
<organism evidence="3 4">
    <name type="scientific">Phyllachora maydis</name>
    <dbReference type="NCBI Taxonomy" id="1825666"/>
    <lineage>
        <taxon>Eukaryota</taxon>
        <taxon>Fungi</taxon>
        <taxon>Dikarya</taxon>
        <taxon>Ascomycota</taxon>
        <taxon>Pezizomycotina</taxon>
        <taxon>Sordariomycetes</taxon>
        <taxon>Sordariomycetidae</taxon>
        <taxon>Phyllachorales</taxon>
        <taxon>Phyllachoraceae</taxon>
        <taxon>Phyllachora</taxon>
    </lineage>
</organism>